<proteinExistence type="predicted"/>
<feature type="region of interest" description="Disordered" evidence="1">
    <location>
        <begin position="253"/>
        <end position="289"/>
    </location>
</feature>
<name>A0ABQ9HJ83_9NEOP</name>
<reference evidence="2 3" key="1">
    <citation type="submission" date="2023-02" db="EMBL/GenBank/DDBJ databases">
        <title>LHISI_Scaffold_Assembly.</title>
        <authorList>
            <person name="Stuart O.P."/>
            <person name="Cleave R."/>
            <person name="Magrath M.J.L."/>
            <person name="Mikheyev A.S."/>
        </authorList>
    </citation>
    <scope>NUCLEOTIDE SEQUENCE [LARGE SCALE GENOMIC DNA]</scope>
    <source>
        <strain evidence="2">Daus_M_001</strain>
        <tissue evidence="2">Leg muscle</tissue>
    </source>
</reference>
<evidence type="ECO:0000256" key="1">
    <source>
        <dbReference type="SAM" id="MobiDB-lite"/>
    </source>
</evidence>
<feature type="region of interest" description="Disordered" evidence="1">
    <location>
        <begin position="304"/>
        <end position="327"/>
    </location>
</feature>
<feature type="compositionally biased region" description="Basic and acidic residues" evidence="1">
    <location>
        <begin position="309"/>
        <end position="320"/>
    </location>
</feature>
<evidence type="ECO:0000313" key="2">
    <source>
        <dbReference type="EMBL" id="KAJ8884003.1"/>
    </source>
</evidence>
<comment type="caution">
    <text evidence="2">The sequence shown here is derived from an EMBL/GenBank/DDBJ whole genome shotgun (WGS) entry which is preliminary data.</text>
</comment>
<dbReference type="Proteomes" id="UP001159363">
    <property type="component" value="Chromosome 4"/>
</dbReference>
<keyword evidence="3" id="KW-1185">Reference proteome</keyword>
<organism evidence="2 3">
    <name type="scientific">Dryococelus australis</name>
    <dbReference type="NCBI Taxonomy" id="614101"/>
    <lineage>
        <taxon>Eukaryota</taxon>
        <taxon>Metazoa</taxon>
        <taxon>Ecdysozoa</taxon>
        <taxon>Arthropoda</taxon>
        <taxon>Hexapoda</taxon>
        <taxon>Insecta</taxon>
        <taxon>Pterygota</taxon>
        <taxon>Neoptera</taxon>
        <taxon>Polyneoptera</taxon>
        <taxon>Phasmatodea</taxon>
        <taxon>Verophasmatodea</taxon>
        <taxon>Anareolatae</taxon>
        <taxon>Phasmatidae</taxon>
        <taxon>Eurycanthinae</taxon>
        <taxon>Dryococelus</taxon>
    </lineage>
</organism>
<protein>
    <submittedName>
        <fullName evidence="2">Uncharacterized protein</fullName>
    </submittedName>
</protein>
<evidence type="ECO:0000313" key="3">
    <source>
        <dbReference type="Proteomes" id="UP001159363"/>
    </source>
</evidence>
<sequence length="1265" mass="140433">MACCDAVVTPCCDAQNIGNRPIALYLSSHSVLRLGCPLFTVENDVQRGKPSGVRGRSTSHSGYWLLLRAPSVYSTELAPAYLATLHHTSLVETIVSHIGMGEFHGFCDREQHSTVLILLEPQPFLRWLLIQCVAICSSDLSRHSVLIYLHVCSVMDPLGNEGRGGGGHVPLPTLAPKKFTIVKDVLHDSPKYKYNVSDTTVLGLQTGAESVDIIKRLVRHLSGRIGAEYAQQSASSKGDLDTPVSCFIASTARKAVQSSRRRQPREGASGMLKCARARTHTHTHSEDAVGDHLKLAARVRPSQTGNKAQDAHETNTHLHADGNGGGGGVDASIVQEITFPFSLPGAQPVASPLPLPPYNSPPLTRTGFGAEFKFALLPFHRAFPSPPPHFHPCNVRIDTNDETPRADLAICEWKGDPFGHAQDLVRSSNVWRVLVCEFDSSLVAPVCGNNILDSSTMRVQYRSYENSVFRIGNGKLRIKGSNISNMYRVSIAYFASMGYTPLSVRFHFPYSSYEGPASSLYDRDDVKRRRPPRMTENPARHLLPTSRRTTIFRTALCAGEPRNPLGRFSAVRVIMSRPVMERGGGEASENLADCYFRLSRMLLESWPSSEPTRRDRQLSYSVALLQNLIGLAGTELLITSKLGRKPVSKLEQICRKERRQTRVSKDEKSRGERRRNLRRVLLYEENTYFKRRLLSAFKMSLTLETPFLSTLKMAKNGIFKAMYIKIYTSELYETTQESRIELPTDFPPGLVLSGDGALDARVSVALSLPRFSASDAEIKLYPKYKRTSNTYLVSTFEVKESLVSSVNVFILALETGMFSVDNALRTSRSNKGASLLSCIRTHHMPQEPVDERERGGGWGWWMMKFGWRCVEEKSGELGGGNEHPTRLRALAVTPTKVADCTDQHGRRLRLCCHGWWLWLRTLNTRSCILRPRNHSVDALSNKNCTARDPIPTLRKLQSLVSSHQGEVGSISGGVAPGFLHVGIVPDDIAGRRVFSGISRFPILSFQHCSILTSLPNRLSRPRVKYSLGHKDSTGQGSELISSGIGGSGCILTPYRYRLYVINLRGLAQDRKNCWVTLIDIGCICSTWEMITEASAYPIITPPPGVRVGVRREEREQGKSIQPSVWRWNEVGWWVRGGSRVGNVYLGGCGEGEREQVMSVVLGVCVGSGSAQSCSKSEVGMRLERESMLLLRCTPGYGTLRQMIEVGIEQLEKCNNKVLEESRIVKIIPTALAYCVDTTIPRTGPPRIRLFCPPVVLPTRTNTKFN</sequence>
<accession>A0ABQ9HJ83</accession>
<gene>
    <name evidence="2" type="ORF">PR048_015859</name>
</gene>
<dbReference type="EMBL" id="JARBHB010000005">
    <property type="protein sequence ID" value="KAJ8884003.1"/>
    <property type="molecule type" value="Genomic_DNA"/>
</dbReference>